<evidence type="ECO:0000256" key="3">
    <source>
        <dbReference type="SAM" id="MobiDB-lite"/>
    </source>
</evidence>
<evidence type="ECO:0000256" key="1">
    <source>
        <dbReference type="ARBA" id="ARBA00023125"/>
    </source>
</evidence>
<evidence type="ECO:0000313" key="6">
    <source>
        <dbReference type="Proteomes" id="UP001211907"/>
    </source>
</evidence>
<dbReference type="CDD" id="cd00084">
    <property type="entry name" value="HMG-box_SF"/>
    <property type="match status" value="3"/>
</dbReference>
<dbReference type="EMBL" id="JADGJH010002287">
    <property type="protein sequence ID" value="KAJ3100370.1"/>
    <property type="molecule type" value="Genomic_DNA"/>
</dbReference>
<dbReference type="Proteomes" id="UP001211907">
    <property type="component" value="Unassembled WGS sequence"/>
</dbReference>
<dbReference type="SUPFAM" id="SSF47095">
    <property type="entry name" value="HMG-box"/>
    <property type="match status" value="3"/>
</dbReference>
<evidence type="ECO:0000313" key="5">
    <source>
        <dbReference type="EMBL" id="KAJ3100370.1"/>
    </source>
</evidence>
<dbReference type="InterPro" id="IPR050342">
    <property type="entry name" value="HMGB"/>
</dbReference>
<evidence type="ECO:0000256" key="2">
    <source>
        <dbReference type="PROSITE-ProRule" id="PRU00267"/>
    </source>
</evidence>
<protein>
    <recommendedName>
        <fullName evidence="4">HMG box domain-containing protein</fullName>
    </recommendedName>
</protein>
<feature type="DNA-binding region" description="HMG box" evidence="2">
    <location>
        <begin position="64"/>
        <end position="138"/>
    </location>
</feature>
<feature type="region of interest" description="Disordered" evidence="3">
    <location>
        <begin position="280"/>
        <end position="299"/>
    </location>
</feature>
<feature type="DNA-binding region" description="HMG box" evidence="2">
    <location>
        <begin position="507"/>
        <end position="572"/>
    </location>
</feature>
<dbReference type="GO" id="GO:0005634">
    <property type="term" value="C:nucleus"/>
    <property type="evidence" value="ECO:0007669"/>
    <property type="project" value="UniProtKB-UniRule"/>
</dbReference>
<dbReference type="PANTHER" id="PTHR48112">
    <property type="entry name" value="HIGH MOBILITY GROUP PROTEIN DSP1"/>
    <property type="match status" value="1"/>
</dbReference>
<comment type="caution">
    <text evidence="5">The sequence shown here is derived from an EMBL/GenBank/DDBJ whole genome shotgun (WGS) entry which is preliminary data.</text>
</comment>
<accession>A0AAD5X8K5</accession>
<dbReference type="GO" id="GO:0003677">
    <property type="term" value="F:DNA binding"/>
    <property type="evidence" value="ECO:0007669"/>
    <property type="project" value="UniProtKB-UniRule"/>
</dbReference>
<dbReference type="PROSITE" id="PS50118">
    <property type="entry name" value="HMG_BOX_2"/>
    <property type="match status" value="2"/>
</dbReference>
<dbReference type="InterPro" id="IPR009071">
    <property type="entry name" value="HMG_box_dom"/>
</dbReference>
<keyword evidence="1 2" id="KW-0238">DNA-binding</keyword>
<feature type="domain" description="HMG box" evidence="4">
    <location>
        <begin position="64"/>
        <end position="138"/>
    </location>
</feature>
<feature type="compositionally biased region" description="Low complexity" evidence="3">
    <location>
        <begin position="282"/>
        <end position="296"/>
    </location>
</feature>
<proteinExistence type="predicted"/>
<keyword evidence="6" id="KW-1185">Reference proteome</keyword>
<organism evidence="5 6">
    <name type="scientific">Physocladia obscura</name>
    <dbReference type="NCBI Taxonomy" id="109957"/>
    <lineage>
        <taxon>Eukaryota</taxon>
        <taxon>Fungi</taxon>
        <taxon>Fungi incertae sedis</taxon>
        <taxon>Chytridiomycota</taxon>
        <taxon>Chytridiomycota incertae sedis</taxon>
        <taxon>Chytridiomycetes</taxon>
        <taxon>Chytridiales</taxon>
        <taxon>Chytriomycetaceae</taxon>
        <taxon>Physocladia</taxon>
    </lineage>
</organism>
<dbReference type="Gene3D" id="1.10.30.10">
    <property type="entry name" value="High mobility group box domain"/>
    <property type="match status" value="3"/>
</dbReference>
<dbReference type="SMART" id="SM00398">
    <property type="entry name" value="HMG"/>
    <property type="match status" value="3"/>
</dbReference>
<name>A0AAD5X8K5_9FUNG</name>
<dbReference type="Pfam" id="PF00505">
    <property type="entry name" value="HMG_box"/>
    <property type="match status" value="1"/>
</dbReference>
<gene>
    <name evidence="5" type="ORF">HK100_004720</name>
</gene>
<keyword evidence="2" id="KW-0539">Nucleus</keyword>
<reference evidence="5" key="1">
    <citation type="submission" date="2020-05" db="EMBL/GenBank/DDBJ databases">
        <title>Phylogenomic resolution of chytrid fungi.</title>
        <authorList>
            <person name="Stajich J.E."/>
            <person name="Amses K."/>
            <person name="Simmons R."/>
            <person name="Seto K."/>
            <person name="Myers J."/>
            <person name="Bonds A."/>
            <person name="Quandt C.A."/>
            <person name="Barry K."/>
            <person name="Liu P."/>
            <person name="Grigoriev I."/>
            <person name="Longcore J.E."/>
            <person name="James T.Y."/>
        </authorList>
    </citation>
    <scope>NUCLEOTIDE SEQUENCE</scope>
    <source>
        <strain evidence="5">JEL0513</strain>
    </source>
</reference>
<feature type="domain" description="HMG box" evidence="4">
    <location>
        <begin position="507"/>
        <end position="572"/>
    </location>
</feature>
<evidence type="ECO:0000259" key="4">
    <source>
        <dbReference type="PROSITE" id="PS50118"/>
    </source>
</evidence>
<dbReference type="InterPro" id="IPR036910">
    <property type="entry name" value="HMG_box_dom_sf"/>
</dbReference>
<dbReference type="AlphaFoldDB" id="A0AAD5X8K5"/>
<feature type="non-terminal residue" evidence="5">
    <location>
        <position position="1"/>
    </location>
</feature>
<sequence length="572" mass="62666">MMSSLNANHSTIYILQADEAKYAQKAILEEQESETFAPQLVIDNSNAEFAKLELAKPIESTPKLKKPPSAYQLFVRANYNEFAQRESLKDLTGKEKLTAVSKAVSAGWNELSSEEKQIYVLQANEAKDTHKVLLEEQESLKSVPNLVVVDTGAEFPKLEPVKPVESTPKLKKPPSAYQLFIRNNYNEFSQRKSLIDLTGREKTTAVLNSISVAWNDLPSEEKQAAEANDKNKFLSEEQERVKSVVPQNQIASQHSEPTIVKGKKAAVNTTATKPITNYNQDTATSANKKNATTSTTTEEKIGATAPEIPKVHDNDEINEQRDLAFGYIRFVNEMQKSWPGIQNHKKFLAAVASGWERLSDAEKHAYITQNLDSGKSVPVTAAQPPKPVLKKTTLSSATSSFAAAIAEITENPTQLAKNSESAQSPASVIAGGKTLQTYQVQSVAAVNTQDLSAVVETATSKAGNIAKRVKVRTDTGASVNYDAAVLEDSRAEGGKLRAASVLVPQTGKKPPSAYRLFLQQNWSKFQEQVAHLPTKERFTGTSRALSKAWKNISAEEKNMYDVAALNGKNTNN</sequence>
<dbReference type="PANTHER" id="PTHR48112:SF22">
    <property type="entry name" value="MITOCHONDRIAL TRANSCRIPTION FACTOR A, ISOFORM B"/>
    <property type="match status" value="1"/>
</dbReference>
<dbReference type="Pfam" id="PF09011">
    <property type="entry name" value="HMG_box_2"/>
    <property type="match status" value="1"/>
</dbReference>